<dbReference type="GO" id="GO:0043565">
    <property type="term" value="F:sequence-specific DNA binding"/>
    <property type="evidence" value="ECO:0007669"/>
    <property type="project" value="InterPro"/>
</dbReference>
<dbReference type="Pfam" id="PF12833">
    <property type="entry name" value="HTH_18"/>
    <property type="match status" value="1"/>
</dbReference>
<dbReference type="AlphaFoldDB" id="A0A9X2VIV8"/>
<organism evidence="5 6">
    <name type="scientific">Umezawaea endophytica</name>
    <dbReference type="NCBI Taxonomy" id="1654476"/>
    <lineage>
        <taxon>Bacteria</taxon>
        <taxon>Bacillati</taxon>
        <taxon>Actinomycetota</taxon>
        <taxon>Actinomycetes</taxon>
        <taxon>Pseudonocardiales</taxon>
        <taxon>Pseudonocardiaceae</taxon>
        <taxon>Umezawaea</taxon>
    </lineage>
</organism>
<dbReference type="InterPro" id="IPR046532">
    <property type="entry name" value="DUF6597"/>
</dbReference>
<gene>
    <name evidence="5" type="ORF">NZH93_10060</name>
</gene>
<dbReference type="InterPro" id="IPR050204">
    <property type="entry name" value="AraC_XylS_family_regulators"/>
</dbReference>
<evidence type="ECO:0000256" key="2">
    <source>
        <dbReference type="ARBA" id="ARBA00023125"/>
    </source>
</evidence>
<proteinExistence type="predicted"/>
<keyword evidence="6" id="KW-1185">Reference proteome</keyword>
<evidence type="ECO:0000313" key="5">
    <source>
        <dbReference type="EMBL" id="MCS7477199.1"/>
    </source>
</evidence>
<sequence length="261" mass="28692">MVERDVREIGGAWASFQAHSFPEPAADLAPFVDHFWAVSWDLGGRPPYRQLIVPNPTVQLSFPNGAAEVHGVGRRSGYKVLADVGRVFGVAFRPGCFRPFLGRSVSTITGEVLPAADVFGPVPARAMAEAADEREQARIAEEFLRSVWPQPDPTAEHVASAVALVAGDPGITRVTELAERLDTHVRSLQRLFAEYVGVGPKWVIRRYRLREVTDRMERSAVIDWAGVAAELGYADQAHLTRDFTAMIGESPTRYAARYPAP</sequence>
<dbReference type="Gene3D" id="1.10.10.60">
    <property type="entry name" value="Homeodomain-like"/>
    <property type="match status" value="1"/>
</dbReference>
<reference evidence="5" key="1">
    <citation type="submission" date="2022-08" db="EMBL/GenBank/DDBJ databases">
        <authorList>
            <person name="Tistechok S."/>
            <person name="Samborskyy M."/>
            <person name="Roman I."/>
        </authorList>
    </citation>
    <scope>NUCLEOTIDE SEQUENCE</scope>
    <source>
        <strain evidence="5">DSM 103496</strain>
    </source>
</reference>
<dbReference type="Proteomes" id="UP001141259">
    <property type="component" value="Unassembled WGS sequence"/>
</dbReference>
<dbReference type="InterPro" id="IPR018060">
    <property type="entry name" value="HTH_AraC"/>
</dbReference>
<evidence type="ECO:0000259" key="4">
    <source>
        <dbReference type="PROSITE" id="PS01124"/>
    </source>
</evidence>
<dbReference type="GO" id="GO:0003700">
    <property type="term" value="F:DNA-binding transcription factor activity"/>
    <property type="evidence" value="ECO:0007669"/>
    <property type="project" value="InterPro"/>
</dbReference>
<dbReference type="EMBL" id="JANYMP010000004">
    <property type="protein sequence ID" value="MCS7477199.1"/>
    <property type="molecule type" value="Genomic_DNA"/>
</dbReference>
<keyword evidence="2" id="KW-0238">DNA-binding</keyword>
<protein>
    <submittedName>
        <fullName evidence="5">Helix-turn-helix domain-containing protein</fullName>
    </submittedName>
</protein>
<dbReference type="SMART" id="SM00342">
    <property type="entry name" value="HTH_ARAC"/>
    <property type="match status" value="1"/>
</dbReference>
<evidence type="ECO:0000313" key="6">
    <source>
        <dbReference type="Proteomes" id="UP001141259"/>
    </source>
</evidence>
<evidence type="ECO:0000256" key="3">
    <source>
        <dbReference type="ARBA" id="ARBA00023163"/>
    </source>
</evidence>
<evidence type="ECO:0000256" key="1">
    <source>
        <dbReference type="ARBA" id="ARBA00023015"/>
    </source>
</evidence>
<keyword evidence="1" id="KW-0805">Transcription regulation</keyword>
<name>A0A9X2VIV8_9PSEU</name>
<accession>A0A9X2VIV8</accession>
<dbReference type="PANTHER" id="PTHR46796">
    <property type="entry name" value="HTH-TYPE TRANSCRIPTIONAL ACTIVATOR RHAS-RELATED"/>
    <property type="match status" value="1"/>
</dbReference>
<keyword evidence="3" id="KW-0804">Transcription</keyword>
<comment type="caution">
    <text evidence="5">The sequence shown here is derived from an EMBL/GenBank/DDBJ whole genome shotgun (WGS) entry which is preliminary data.</text>
</comment>
<dbReference type="Pfam" id="PF20240">
    <property type="entry name" value="DUF6597"/>
    <property type="match status" value="1"/>
</dbReference>
<dbReference type="PROSITE" id="PS01124">
    <property type="entry name" value="HTH_ARAC_FAMILY_2"/>
    <property type="match status" value="1"/>
</dbReference>
<dbReference type="PANTHER" id="PTHR46796:SF15">
    <property type="entry name" value="BLL1074 PROTEIN"/>
    <property type="match status" value="1"/>
</dbReference>
<dbReference type="RefSeq" id="WP_259622713.1">
    <property type="nucleotide sequence ID" value="NZ_JANYMP010000004.1"/>
</dbReference>
<feature type="domain" description="HTH araC/xylS-type" evidence="4">
    <location>
        <begin position="156"/>
        <end position="257"/>
    </location>
</feature>